<dbReference type="AlphaFoldDB" id="A0A1Y2BA16"/>
<dbReference type="Proteomes" id="UP000193986">
    <property type="component" value="Unassembled WGS sequence"/>
</dbReference>
<name>A0A1Y2BA16_9TREE</name>
<evidence type="ECO:0000313" key="2">
    <source>
        <dbReference type="EMBL" id="ORY31360.1"/>
    </source>
</evidence>
<keyword evidence="3" id="KW-1185">Reference proteome</keyword>
<feature type="region of interest" description="Disordered" evidence="1">
    <location>
        <begin position="1"/>
        <end position="153"/>
    </location>
</feature>
<dbReference type="InParanoid" id="A0A1Y2BA16"/>
<reference evidence="2 3" key="1">
    <citation type="submission" date="2016-07" db="EMBL/GenBank/DDBJ databases">
        <title>Pervasive Adenine N6-methylation of Active Genes in Fungi.</title>
        <authorList>
            <consortium name="DOE Joint Genome Institute"/>
            <person name="Mondo S.J."/>
            <person name="Dannebaum R.O."/>
            <person name="Kuo R.C."/>
            <person name="Labutti K."/>
            <person name="Haridas S."/>
            <person name="Kuo A."/>
            <person name="Salamov A."/>
            <person name="Ahrendt S.R."/>
            <person name="Lipzen A."/>
            <person name="Sullivan W."/>
            <person name="Andreopoulos W.B."/>
            <person name="Clum A."/>
            <person name="Lindquist E."/>
            <person name="Daum C."/>
            <person name="Ramamoorthy G.K."/>
            <person name="Gryganskyi A."/>
            <person name="Culley D."/>
            <person name="Magnuson J.K."/>
            <person name="James T.Y."/>
            <person name="O'Malley M.A."/>
            <person name="Stajich J.E."/>
            <person name="Spatafora J.W."/>
            <person name="Visel A."/>
            <person name="Grigoriev I.V."/>
        </authorList>
    </citation>
    <scope>NUCLEOTIDE SEQUENCE [LARGE SCALE GENOMIC DNA]</scope>
    <source>
        <strain evidence="2 3">68-887.2</strain>
    </source>
</reference>
<feature type="compositionally biased region" description="Gly residues" evidence="1">
    <location>
        <begin position="135"/>
        <end position="153"/>
    </location>
</feature>
<proteinExistence type="predicted"/>
<evidence type="ECO:0000256" key="1">
    <source>
        <dbReference type="SAM" id="MobiDB-lite"/>
    </source>
</evidence>
<dbReference type="EMBL" id="MCFC01000015">
    <property type="protein sequence ID" value="ORY31360.1"/>
    <property type="molecule type" value="Genomic_DNA"/>
</dbReference>
<sequence length="153" mass="15348">MASMEDLVSTLSGGAHIGKQANELQDLHGPLPPPAPASSWNDPAPPSSFDLSSTSAWLAGSGNSPRQGPATGFMGKRETGFSVPPPKHEQSQTGMPYHASVLPVKASPKDTGGFDGDAFKPLWERRTGGAPEAGSSGGGGGKGGGAGVDGRNA</sequence>
<evidence type="ECO:0000313" key="3">
    <source>
        <dbReference type="Proteomes" id="UP000193986"/>
    </source>
</evidence>
<gene>
    <name evidence="2" type="ORF">BCR39DRAFT_558149</name>
</gene>
<protein>
    <submittedName>
        <fullName evidence="2">Uncharacterized protein</fullName>
    </submittedName>
</protein>
<dbReference type="OrthoDB" id="2592649at2759"/>
<feature type="compositionally biased region" description="Polar residues" evidence="1">
    <location>
        <begin position="49"/>
        <end position="66"/>
    </location>
</feature>
<comment type="caution">
    <text evidence="2">The sequence shown here is derived from an EMBL/GenBank/DDBJ whole genome shotgun (WGS) entry which is preliminary data.</text>
</comment>
<accession>A0A1Y2BA16</accession>
<organism evidence="2 3">
    <name type="scientific">Naematelia encephala</name>
    <dbReference type="NCBI Taxonomy" id="71784"/>
    <lineage>
        <taxon>Eukaryota</taxon>
        <taxon>Fungi</taxon>
        <taxon>Dikarya</taxon>
        <taxon>Basidiomycota</taxon>
        <taxon>Agaricomycotina</taxon>
        <taxon>Tremellomycetes</taxon>
        <taxon>Tremellales</taxon>
        <taxon>Naemateliaceae</taxon>
        <taxon>Naematelia</taxon>
    </lineage>
</organism>